<keyword evidence="2" id="KW-0418">Kinase</keyword>
<dbReference type="GO" id="GO:0005975">
    <property type="term" value="P:carbohydrate metabolic process"/>
    <property type="evidence" value="ECO:0007669"/>
    <property type="project" value="InterPro"/>
</dbReference>
<evidence type="ECO:0000259" key="3">
    <source>
        <dbReference type="Pfam" id="PF00370"/>
    </source>
</evidence>
<dbReference type="Pfam" id="PF00370">
    <property type="entry name" value="FGGY_N"/>
    <property type="match status" value="1"/>
</dbReference>
<evidence type="ECO:0000256" key="2">
    <source>
        <dbReference type="ARBA" id="ARBA00022777"/>
    </source>
</evidence>
<feature type="domain" description="Carbohydrate kinase FGGY N-terminal" evidence="3">
    <location>
        <begin position="5"/>
        <end position="85"/>
    </location>
</feature>
<gene>
    <name evidence="4" type="ORF">S01H4_19725</name>
</gene>
<dbReference type="SUPFAM" id="SSF53067">
    <property type="entry name" value="Actin-like ATPase domain"/>
    <property type="match status" value="1"/>
</dbReference>
<dbReference type="GO" id="GO:0016301">
    <property type="term" value="F:kinase activity"/>
    <property type="evidence" value="ECO:0007669"/>
    <property type="project" value="UniProtKB-KW"/>
</dbReference>
<sequence>MSNKYLAGIDVGTTGSKTGIFDLNGNLISSGYREYSCSYPKPNWVEQDAKLIVGSAIESAKEAISKSNINPRDIASVSVSTQRTCSIF</sequence>
<dbReference type="PANTHER" id="PTHR43095:SF5">
    <property type="entry name" value="XYLULOSE KINASE"/>
    <property type="match status" value="1"/>
</dbReference>
<proteinExistence type="predicted"/>
<dbReference type="PANTHER" id="PTHR43095">
    <property type="entry name" value="SUGAR KINASE"/>
    <property type="match status" value="1"/>
</dbReference>
<evidence type="ECO:0000256" key="1">
    <source>
        <dbReference type="ARBA" id="ARBA00022679"/>
    </source>
</evidence>
<accession>X0ZKB1</accession>
<dbReference type="Gene3D" id="3.30.420.40">
    <property type="match status" value="1"/>
</dbReference>
<comment type="caution">
    <text evidence="4">The sequence shown here is derived from an EMBL/GenBank/DDBJ whole genome shotgun (WGS) entry which is preliminary data.</text>
</comment>
<dbReference type="InterPro" id="IPR050406">
    <property type="entry name" value="FGGY_Carb_Kinase"/>
</dbReference>
<dbReference type="EMBL" id="BART01008815">
    <property type="protein sequence ID" value="GAG58502.1"/>
    <property type="molecule type" value="Genomic_DNA"/>
</dbReference>
<protein>
    <recommendedName>
        <fullName evidence="3">Carbohydrate kinase FGGY N-terminal domain-containing protein</fullName>
    </recommendedName>
</protein>
<keyword evidence="1" id="KW-0808">Transferase</keyword>
<dbReference type="AlphaFoldDB" id="X0ZKB1"/>
<name>X0ZKB1_9ZZZZ</name>
<dbReference type="InterPro" id="IPR018484">
    <property type="entry name" value="FGGY_N"/>
</dbReference>
<dbReference type="InterPro" id="IPR043129">
    <property type="entry name" value="ATPase_NBD"/>
</dbReference>
<organism evidence="4">
    <name type="scientific">marine sediment metagenome</name>
    <dbReference type="NCBI Taxonomy" id="412755"/>
    <lineage>
        <taxon>unclassified sequences</taxon>
        <taxon>metagenomes</taxon>
        <taxon>ecological metagenomes</taxon>
    </lineage>
</organism>
<reference evidence="4" key="1">
    <citation type="journal article" date="2014" name="Front. Microbiol.">
        <title>High frequency of phylogenetically diverse reductive dehalogenase-homologous genes in deep subseafloor sedimentary metagenomes.</title>
        <authorList>
            <person name="Kawai M."/>
            <person name="Futagami T."/>
            <person name="Toyoda A."/>
            <person name="Takaki Y."/>
            <person name="Nishi S."/>
            <person name="Hori S."/>
            <person name="Arai W."/>
            <person name="Tsubouchi T."/>
            <person name="Morono Y."/>
            <person name="Uchiyama I."/>
            <person name="Ito T."/>
            <person name="Fujiyama A."/>
            <person name="Inagaki F."/>
            <person name="Takami H."/>
        </authorList>
    </citation>
    <scope>NUCLEOTIDE SEQUENCE</scope>
    <source>
        <strain evidence="4">Expedition CK06-06</strain>
    </source>
</reference>
<evidence type="ECO:0000313" key="4">
    <source>
        <dbReference type="EMBL" id="GAG58502.1"/>
    </source>
</evidence>